<gene>
    <name evidence="2" type="ORF">SCD92_19400</name>
</gene>
<evidence type="ECO:0000313" key="2">
    <source>
        <dbReference type="EMBL" id="MDX6851537.1"/>
    </source>
</evidence>
<comment type="caution">
    <text evidence="2">The sequence shown here is derived from an EMBL/GenBank/DDBJ whole genome shotgun (WGS) entry which is preliminary data.</text>
</comment>
<evidence type="ECO:0000259" key="1">
    <source>
        <dbReference type="Pfam" id="PF14024"/>
    </source>
</evidence>
<reference evidence="2 3" key="1">
    <citation type="submission" date="2023-11" db="EMBL/GenBank/DDBJ databases">
        <title>Gilvimarinus fulvus sp. nov., isolated from the surface of Kelp.</title>
        <authorList>
            <person name="Sun Y.Y."/>
            <person name="Gong Y."/>
            <person name="Du Z.J."/>
        </authorList>
    </citation>
    <scope>NUCLEOTIDE SEQUENCE [LARGE SCALE GENOMIC DNA]</scope>
    <source>
        <strain evidence="2 3">SDUM040013</strain>
    </source>
</reference>
<organism evidence="2 3">
    <name type="scientific">Gilvimarinus gilvus</name>
    <dbReference type="NCBI Taxonomy" id="3058038"/>
    <lineage>
        <taxon>Bacteria</taxon>
        <taxon>Pseudomonadati</taxon>
        <taxon>Pseudomonadota</taxon>
        <taxon>Gammaproteobacteria</taxon>
        <taxon>Cellvibrionales</taxon>
        <taxon>Cellvibrionaceae</taxon>
        <taxon>Gilvimarinus</taxon>
    </lineage>
</organism>
<proteinExistence type="predicted"/>
<name>A0ABU4S4U1_9GAMM</name>
<accession>A0ABU4S4U1</accession>
<sequence>MNENEFWSIIGMLNWEESGDDEAVVEPVVNYLSQKSDEEIFQFEELLAQKLFALDTKAHAKQIGEDAYANEDEYFSVDGFLYSRCVVVANGKELFQHVLENPKEFPKDMEFEAILYVAQEAYEQKNDKEWEYVSPTDYETYKNVNGWK</sequence>
<dbReference type="Proteomes" id="UP001273505">
    <property type="component" value="Unassembled WGS sequence"/>
</dbReference>
<protein>
    <submittedName>
        <fullName evidence="2">DUF4240 domain-containing protein</fullName>
    </submittedName>
</protein>
<keyword evidence="3" id="KW-1185">Reference proteome</keyword>
<feature type="domain" description="DUF4240" evidence="1">
    <location>
        <begin position="1"/>
        <end position="124"/>
    </location>
</feature>
<evidence type="ECO:0000313" key="3">
    <source>
        <dbReference type="Proteomes" id="UP001273505"/>
    </source>
</evidence>
<dbReference type="Pfam" id="PF14024">
    <property type="entry name" value="DUF4240"/>
    <property type="match status" value="1"/>
</dbReference>
<dbReference type="RefSeq" id="WP_302723094.1">
    <property type="nucleotide sequence ID" value="NZ_JAULRU010000579.1"/>
</dbReference>
<dbReference type="InterPro" id="IPR025334">
    <property type="entry name" value="DUF4240"/>
</dbReference>
<dbReference type="EMBL" id="JAXAFO010000074">
    <property type="protein sequence ID" value="MDX6851537.1"/>
    <property type="molecule type" value="Genomic_DNA"/>
</dbReference>